<dbReference type="FunFam" id="1.10.10.10:FF:000001">
    <property type="entry name" value="LysR family transcriptional regulator"/>
    <property type="match status" value="1"/>
</dbReference>
<dbReference type="InterPro" id="IPR000847">
    <property type="entry name" value="LysR_HTH_N"/>
</dbReference>
<dbReference type="Pfam" id="PF00126">
    <property type="entry name" value="HTH_1"/>
    <property type="match status" value="1"/>
</dbReference>
<dbReference type="InterPro" id="IPR036390">
    <property type="entry name" value="WH_DNA-bd_sf"/>
</dbReference>
<reference evidence="6 7" key="1">
    <citation type="submission" date="2019-07" db="EMBL/GenBank/DDBJ databases">
        <title>Whole genome shotgun sequence of Pseudonocardia sulfidoxydans NBRC 16205.</title>
        <authorList>
            <person name="Hosoyama A."/>
            <person name="Uohara A."/>
            <person name="Ohji S."/>
            <person name="Ichikawa N."/>
        </authorList>
    </citation>
    <scope>NUCLEOTIDE SEQUENCE [LARGE SCALE GENOMIC DNA]</scope>
    <source>
        <strain evidence="6 7">NBRC 16205</strain>
    </source>
</reference>
<keyword evidence="3" id="KW-0238">DNA-binding</keyword>
<keyword evidence="4" id="KW-0804">Transcription</keyword>
<evidence type="ECO:0000313" key="6">
    <source>
        <dbReference type="EMBL" id="GEL25280.1"/>
    </source>
</evidence>
<keyword evidence="7" id="KW-1185">Reference proteome</keyword>
<dbReference type="AlphaFoldDB" id="A0A511DKD4"/>
<dbReference type="InterPro" id="IPR005119">
    <property type="entry name" value="LysR_subst-bd"/>
</dbReference>
<dbReference type="InterPro" id="IPR036388">
    <property type="entry name" value="WH-like_DNA-bd_sf"/>
</dbReference>
<keyword evidence="2" id="KW-0805">Transcription regulation</keyword>
<sequence length="320" mass="35307">MSGHTELRHLRAFVAVAEELHFSRAAKRLNVVQQALSTQIRQLEDELGVQLLRRTTRNVELTEAGRELLDHARGILDAVSTAFERTRRTAAGEAGLLAISFTPTLADETLPLLVAELHHRHPDVTLQMCEMWQAEGVEAVKAGRFDIGLARCPTLSGDLECATLRHEKIGVILAADHTLAGESPVPMAALSAMTLTIWPRALSPGFFDEVVGFYRFNGFDGPILEFEYLSSGVFHTDPAARARVADGRAFSVAFETQFHPVPDGFVWRPVEPAPVVPVHLFWRSVAGPAVQNFRALALDVAERERWTGPRPVRSGELRAL</sequence>
<proteinExistence type="inferred from homology"/>
<evidence type="ECO:0000256" key="3">
    <source>
        <dbReference type="ARBA" id="ARBA00023125"/>
    </source>
</evidence>
<feature type="domain" description="HTH lysR-type" evidence="5">
    <location>
        <begin position="5"/>
        <end position="62"/>
    </location>
</feature>
<protein>
    <submittedName>
        <fullName evidence="6">LysR family transcriptional regulator</fullName>
    </submittedName>
</protein>
<name>A0A511DKD4_9PSEU</name>
<dbReference type="SUPFAM" id="SSF53850">
    <property type="entry name" value="Periplasmic binding protein-like II"/>
    <property type="match status" value="1"/>
</dbReference>
<dbReference type="PANTHER" id="PTHR30346">
    <property type="entry name" value="TRANSCRIPTIONAL DUAL REGULATOR HCAR-RELATED"/>
    <property type="match status" value="1"/>
</dbReference>
<dbReference type="SUPFAM" id="SSF46785">
    <property type="entry name" value="Winged helix' DNA-binding domain"/>
    <property type="match status" value="1"/>
</dbReference>
<comment type="caution">
    <text evidence="6">The sequence shown here is derived from an EMBL/GenBank/DDBJ whole genome shotgun (WGS) entry which is preliminary data.</text>
</comment>
<dbReference type="GO" id="GO:0003700">
    <property type="term" value="F:DNA-binding transcription factor activity"/>
    <property type="evidence" value="ECO:0007669"/>
    <property type="project" value="InterPro"/>
</dbReference>
<dbReference type="Pfam" id="PF03466">
    <property type="entry name" value="LysR_substrate"/>
    <property type="match status" value="1"/>
</dbReference>
<dbReference type="GO" id="GO:0003677">
    <property type="term" value="F:DNA binding"/>
    <property type="evidence" value="ECO:0007669"/>
    <property type="project" value="UniProtKB-KW"/>
</dbReference>
<evidence type="ECO:0000313" key="7">
    <source>
        <dbReference type="Proteomes" id="UP000321685"/>
    </source>
</evidence>
<dbReference type="Gene3D" id="1.10.10.10">
    <property type="entry name" value="Winged helix-like DNA-binding domain superfamily/Winged helix DNA-binding domain"/>
    <property type="match status" value="1"/>
</dbReference>
<organism evidence="6 7">
    <name type="scientific">Pseudonocardia sulfidoxydans NBRC 16205</name>
    <dbReference type="NCBI Taxonomy" id="1223511"/>
    <lineage>
        <taxon>Bacteria</taxon>
        <taxon>Bacillati</taxon>
        <taxon>Actinomycetota</taxon>
        <taxon>Actinomycetes</taxon>
        <taxon>Pseudonocardiales</taxon>
        <taxon>Pseudonocardiaceae</taxon>
        <taxon>Pseudonocardia</taxon>
    </lineage>
</organism>
<accession>A0A511DKD4</accession>
<dbReference type="GO" id="GO:0032993">
    <property type="term" value="C:protein-DNA complex"/>
    <property type="evidence" value="ECO:0007669"/>
    <property type="project" value="TreeGrafter"/>
</dbReference>
<dbReference type="OrthoDB" id="3176554at2"/>
<dbReference type="RefSeq" id="WP_147111191.1">
    <property type="nucleotide sequence ID" value="NZ_BJVJ01000050.1"/>
</dbReference>
<dbReference type="Gene3D" id="3.40.190.10">
    <property type="entry name" value="Periplasmic binding protein-like II"/>
    <property type="match status" value="2"/>
</dbReference>
<dbReference type="PANTHER" id="PTHR30346:SF0">
    <property type="entry name" value="HCA OPERON TRANSCRIPTIONAL ACTIVATOR HCAR"/>
    <property type="match status" value="1"/>
</dbReference>
<dbReference type="CDD" id="cd08414">
    <property type="entry name" value="PBP2_LTTR_aromatics_like"/>
    <property type="match status" value="1"/>
</dbReference>
<evidence type="ECO:0000256" key="2">
    <source>
        <dbReference type="ARBA" id="ARBA00023015"/>
    </source>
</evidence>
<dbReference type="PROSITE" id="PS50931">
    <property type="entry name" value="HTH_LYSR"/>
    <property type="match status" value="1"/>
</dbReference>
<dbReference type="Proteomes" id="UP000321685">
    <property type="component" value="Unassembled WGS sequence"/>
</dbReference>
<comment type="similarity">
    <text evidence="1">Belongs to the LysR transcriptional regulatory family.</text>
</comment>
<gene>
    <name evidence="6" type="ORF">PSU4_42340</name>
</gene>
<evidence type="ECO:0000256" key="1">
    <source>
        <dbReference type="ARBA" id="ARBA00009437"/>
    </source>
</evidence>
<evidence type="ECO:0000256" key="4">
    <source>
        <dbReference type="ARBA" id="ARBA00023163"/>
    </source>
</evidence>
<evidence type="ECO:0000259" key="5">
    <source>
        <dbReference type="PROSITE" id="PS50931"/>
    </source>
</evidence>
<dbReference type="PRINTS" id="PR00039">
    <property type="entry name" value="HTHLYSR"/>
</dbReference>
<dbReference type="EMBL" id="BJVJ01000050">
    <property type="protein sequence ID" value="GEL25280.1"/>
    <property type="molecule type" value="Genomic_DNA"/>
</dbReference>